<name>A0ABD1Z506_9MARC</name>
<proteinExistence type="predicted"/>
<feature type="region of interest" description="Disordered" evidence="1">
    <location>
        <begin position="12"/>
        <end position="33"/>
    </location>
</feature>
<organism evidence="2 3">
    <name type="scientific">Riccia fluitans</name>
    <dbReference type="NCBI Taxonomy" id="41844"/>
    <lineage>
        <taxon>Eukaryota</taxon>
        <taxon>Viridiplantae</taxon>
        <taxon>Streptophyta</taxon>
        <taxon>Embryophyta</taxon>
        <taxon>Marchantiophyta</taxon>
        <taxon>Marchantiopsida</taxon>
        <taxon>Marchantiidae</taxon>
        <taxon>Marchantiales</taxon>
        <taxon>Ricciaceae</taxon>
        <taxon>Riccia</taxon>
    </lineage>
</organism>
<accession>A0ABD1Z506</accession>
<dbReference type="EMBL" id="JBHFFA010000002">
    <property type="protein sequence ID" value="KAL2642855.1"/>
    <property type="molecule type" value="Genomic_DNA"/>
</dbReference>
<evidence type="ECO:0000313" key="3">
    <source>
        <dbReference type="Proteomes" id="UP001605036"/>
    </source>
</evidence>
<reference evidence="2 3" key="1">
    <citation type="submission" date="2024-09" db="EMBL/GenBank/DDBJ databases">
        <title>Chromosome-scale assembly of Riccia fluitans.</title>
        <authorList>
            <person name="Paukszto L."/>
            <person name="Sawicki J."/>
            <person name="Karawczyk K."/>
            <person name="Piernik-Szablinska J."/>
            <person name="Szczecinska M."/>
            <person name="Mazdziarz M."/>
        </authorList>
    </citation>
    <scope>NUCLEOTIDE SEQUENCE [LARGE SCALE GENOMIC DNA]</scope>
    <source>
        <strain evidence="2">Rf_01</strain>
        <tissue evidence="2">Aerial parts of the thallus</tissue>
    </source>
</reference>
<comment type="caution">
    <text evidence="2">The sequence shown here is derived from an EMBL/GenBank/DDBJ whole genome shotgun (WGS) entry which is preliminary data.</text>
</comment>
<gene>
    <name evidence="2" type="ORF">R1flu_010442</name>
</gene>
<dbReference type="Proteomes" id="UP001605036">
    <property type="component" value="Unassembled WGS sequence"/>
</dbReference>
<dbReference type="AlphaFoldDB" id="A0ABD1Z506"/>
<keyword evidence="3" id="KW-1185">Reference proteome</keyword>
<protein>
    <submittedName>
        <fullName evidence="2">Uncharacterized protein</fullName>
    </submittedName>
</protein>
<sequence length="92" mass="10750">MLLKQFTKIFEDNGEEFDPQEDQNDDEDEDDFSVEEDVPLSCRAKMKNWKQSHLLERMRAESTRIGKAPVLEVRGRILTTYGIDPTILLLFC</sequence>
<evidence type="ECO:0000313" key="2">
    <source>
        <dbReference type="EMBL" id="KAL2642855.1"/>
    </source>
</evidence>
<evidence type="ECO:0000256" key="1">
    <source>
        <dbReference type="SAM" id="MobiDB-lite"/>
    </source>
</evidence>